<protein>
    <submittedName>
        <fullName evidence="1">Uncharacterized protein</fullName>
    </submittedName>
</protein>
<comment type="caution">
    <text evidence="1">The sequence shown here is derived from an EMBL/GenBank/DDBJ whole genome shotgun (WGS) entry which is preliminary data.</text>
</comment>
<organism evidence="1">
    <name type="scientific">marine sediment metagenome</name>
    <dbReference type="NCBI Taxonomy" id="412755"/>
    <lineage>
        <taxon>unclassified sequences</taxon>
        <taxon>metagenomes</taxon>
        <taxon>ecological metagenomes</taxon>
    </lineage>
</organism>
<reference evidence="1" key="1">
    <citation type="journal article" date="2015" name="Nature">
        <title>Complex archaea that bridge the gap between prokaryotes and eukaryotes.</title>
        <authorList>
            <person name="Spang A."/>
            <person name="Saw J.H."/>
            <person name="Jorgensen S.L."/>
            <person name="Zaremba-Niedzwiedzka K."/>
            <person name="Martijn J."/>
            <person name="Lind A.E."/>
            <person name="van Eijk R."/>
            <person name="Schleper C."/>
            <person name="Guy L."/>
            <person name="Ettema T.J."/>
        </authorList>
    </citation>
    <scope>NUCLEOTIDE SEQUENCE</scope>
</reference>
<accession>A0A0F9R4N3</accession>
<gene>
    <name evidence="1" type="ORF">LCGC14_1017040</name>
</gene>
<sequence length="177" mass="19010">MTRNNPYALSVDLNAEAMSVDVTVRERETEEVIDTASFKAGDIHDDLKQLTALYGLSKLLQDRSSDVKTGPEKLSAMKGVAEQLASGQWQKERKVGAPTVSAEVEALAQFKGISIPQAQAALRRYDKAARDQILGHSSIVELAKTIREAREGEEVADLSDLAGAATETVEETAAPAA</sequence>
<name>A0A0F9R4N3_9ZZZZ</name>
<proteinExistence type="predicted"/>
<dbReference type="EMBL" id="LAZR01004037">
    <property type="protein sequence ID" value="KKN12393.1"/>
    <property type="molecule type" value="Genomic_DNA"/>
</dbReference>
<dbReference type="AlphaFoldDB" id="A0A0F9R4N3"/>
<evidence type="ECO:0000313" key="1">
    <source>
        <dbReference type="EMBL" id="KKN12393.1"/>
    </source>
</evidence>